<organism evidence="6 7">
    <name type="scientific">Paraferrimonas sedimenticola</name>
    <dbReference type="NCBI Taxonomy" id="375674"/>
    <lineage>
        <taxon>Bacteria</taxon>
        <taxon>Pseudomonadati</taxon>
        <taxon>Pseudomonadota</taxon>
        <taxon>Gammaproteobacteria</taxon>
        <taxon>Alteromonadales</taxon>
        <taxon>Ferrimonadaceae</taxon>
        <taxon>Paraferrimonas</taxon>
    </lineage>
</organism>
<dbReference type="InterPro" id="IPR036390">
    <property type="entry name" value="WH_DNA-bd_sf"/>
</dbReference>
<evidence type="ECO:0000256" key="1">
    <source>
        <dbReference type="ARBA" id="ARBA00009437"/>
    </source>
</evidence>
<feature type="domain" description="HTH lysR-type" evidence="5">
    <location>
        <begin position="1"/>
        <end position="59"/>
    </location>
</feature>
<dbReference type="RefSeq" id="WP_095505268.1">
    <property type="nucleotide sequence ID" value="NZ_BSNC01000004.1"/>
</dbReference>
<dbReference type="GO" id="GO:0003700">
    <property type="term" value="F:DNA-binding transcription factor activity"/>
    <property type="evidence" value="ECO:0007669"/>
    <property type="project" value="InterPro"/>
</dbReference>
<keyword evidence="7" id="KW-1185">Reference proteome</keyword>
<comment type="similarity">
    <text evidence="1">Belongs to the LysR transcriptional regulatory family.</text>
</comment>
<evidence type="ECO:0000313" key="6">
    <source>
        <dbReference type="EMBL" id="GLP96295.1"/>
    </source>
</evidence>
<dbReference type="PANTHER" id="PTHR30126">
    <property type="entry name" value="HTH-TYPE TRANSCRIPTIONAL REGULATOR"/>
    <property type="match status" value="1"/>
</dbReference>
<dbReference type="Gene3D" id="3.40.190.290">
    <property type="match status" value="1"/>
</dbReference>
<comment type="caution">
    <text evidence="6">The sequence shown here is derived from an EMBL/GenBank/DDBJ whole genome shotgun (WGS) entry which is preliminary data.</text>
</comment>
<dbReference type="InterPro" id="IPR000847">
    <property type="entry name" value="LysR_HTH_N"/>
</dbReference>
<dbReference type="GO" id="GO:0000976">
    <property type="term" value="F:transcription cis-regulatory region binding"/>
    <property type="evidence" value="ECO:0007669"/>
    <property type="project" value="TreeGrafter"/>
</dbReference>
<dbReference type="EMBL" id="BSNC01000004">
    <property type="protein sequence ID" value="GLP96295.1"/>
    <property type="molecule type" value="Genomic_DNA"/>
</dbReference>
<reference evidence="6" key="2">
    <citation type="submission" date="2023-01" db="EMBL/GenBank/DDBJ databases">
        <title>Draft genome sequence of Paraferrimonas sedimenticola strain NBRC 101628.</title>
        <authorList>
            <person name="Sun Q."/>
            <person name="Mori K."/>
        </authorList>
    </citation>
    <scope>NUCLEOTIDE SEQUENCE</scope>
    <source>
        <strain evidence="6">NBRC 101628</strain>
    </source>
</reference>
<protein>
    <submittedName>
        <fullName evidence="6">Transcriptional regulator</fullName>
    </submittedName>
</protein>
<evidence type="ECO:0000256" key="2">
    <source>
        <dbReference type="ARBA" id="ARBA00023015"/>
    </source>
</evidence>
<dbReference type="CDD" id="cd05466">
    <property type="entry name" value="PBP2_LTTR_substrate"/>
    <property type="match status" value="1"/>
</dbReference>
<keyword evidence="3" id="KW-0238">DNA-binding</keyword>
<dbReference type="AlphaFoldDB" id="A0AA37W0G6"/>
<evidence type="ECO:0000259" key="5">
    <source>
        <dbReference type="PROSITE" id="PS50931"/>
    </source>
</evidence>
<dbReference type="SUPFAM" id="SSF46785">
    <property type="entry name" value="Winged helix' DNA-binding domain"/>
    <property type="match status" value="1"/>
</dbReference>
<evidence type="ECO:0000256" key="3">
    <source>
        <dbReference type="ARBA" id="ARBA00023125"/>
    </source>
</evidence>
<proteinExistence type="inferred from homology"/>
<dbReference type="Gene3D" id="1.10.10.10">
    <property type="entry name" value="Winged helix-like DNA-binding domain superfamily/Winged helix DNA-binding domain"/>
    <property type="match status" value="1"/>
</dbReference>
<evidence type="ECO:0000313" key="7">
    <source>
        <dbReference type="Proteomes" id="UP001161422"/>
    </source>
</evidence>
<evidence type="ECO:0000256" key="4">
    <source>
        <dbReference type="ARBA" id="ARBA00023163"/>
    </source>
</evidence>
<dbReference type="Proteomes" id="UP001161422">
    <property type="component" value="Unassembled WGS sequence"/>
</dbReference>
<name>A0AA37W0G6_9GAMM</name>
<keyword evidence="4" id="KW-0804">Transcription</keyword>
<gene>
    <name evidence="6" type="ORF">GCM10007895_16010</name>
</gene>
<dbReference type="PROSITE" id="PS50931">
    <property type="entry name" value="HTH_LYSR"/>
    <property type="match status" value="1"/>
</dbReference>
<accession>A0AA37W0G6</accession>
<dbReference type="SUPFAM" id="SSF53850">
    <property type="entry name" value="Periplasmic binding protein-like II"/>
    <property type="match status" value="1"/>
</dbReference>
<sequence length="288" mass="32469">MYTIKQLQAFVATAEHSGFSQAAKFLKKDRTTISELVESLEVDAGLKLFERHARKLTLTDTGQHLFQFAKATLEEQKLFNSSVEGLNRSEPNHLTLAVDSLLPRSRIYRSLATVAQQFPTIELTLLSGDTKSVMEWVADGRAEVGVLTSLMDRFEGLTHFGIFSFDIVDIAPPTWFNQGAVLNDWQVRSKPLINFRFLKNLDLSHQQKSHHNIYVNNVDEMVRMVASGIGWASVPSELAKPYIEQGLVSEFSFEGEQAFVWNAEVAYRTDRWLSSAADCFVDNMIASN</sequence>
<dbReference type="Pfam" id="PF00126">
    <property type="entry name" value="HTH_1"/>
    <property type="match status" value="1"/>
</dbReference>
<dbReference type="InterPro" id="IPR036388">
    <property type="entry name" value="WH-like_DNA-bd_sf"/>
</dbReference>
<dbReference type="Pfam" id="PF03466">
    <property type="entry name" value="LysR_substrate"/>
    <property type="match status" value="1"/>
</dbReference>
<reference evidence="6" key="1">
    <citation type="journal article" date="2014" name="Int. J. Syst. Evol. Microbiol.">
        <title>Complete genome sequence of Corynebacterium casei LMG S-19264T (=DSM 44701T), isolated from a smear-ripened cheese.</title>
        <authorList>
            <consortium name="US DOE Joint Genome Institute (JGI-PGF)"/>
            <person name="Walter F."/>
            <person name="Albersmeier A."/>
            <person name="Kalinowski J."/>
            <person name="Ruckert C."/>
        </authorList>
    </citation>
    <scope>NUCLEOTIDE SEQUENCE</scope>
    <source>
        <strain evidence="6">NBRC 101628</strain>
    </source>
</reference>
<dbReference type="InterPro" id="IPR005119">
    <property type="entry name" value="LysR_subst-bd"/>
</dbReference>
<keyword evidence="2" id="KW-0805">Transcription regulation</keyword>
<dbReference type="PANTHER" id="PTHR30126:SF40">
    <property type="entry name" value="HTH-TYPE TRANSCRIPTIONAL REGULATOR GLTR"/>
    <property type="match status" value="1"/>
</dbReference>